<sequence>MKHTKKWVAITLVCSQLLSAIPVTATEFAPVENSESITQQSTNEVADMTEPQPEEPATTPETPTEEIPTDSMTPDESETTVPETTPEGPEVTPPSEEPQPEEPETTPPSEEPSTEDPETVPSEEPKTEVPTTKPSEEVKPETPKPKPSEKPKVETPKTKPSPQPVPTQNSGNQQVTAPEVSTPTPVQQNPNPTIPGMTEPKESTIRVSPTKNTWEFIERIGDVAREVGQKEDLYASVMIAQAILESGGGQSQLSQAPYFNLFGIKGFNENKGASFLTQEDDGSGNLYTITSTFRVYKDYEESLTDYAKLLKEGLPYNKEFYKGTWKSETKDYKEATAYLTGKYATDTQYDQKLNAIIEAYALAAYDHPKVDVPEGSDKFILPVQNPVLTSGFGERWGEFHRGIDFAVSIGTPVVASQSGTVIRSEYHYSWGNYVAIKHENGLTTLYAHNSALKVSVGDVVKQGETIAYAGSTGNSTGPHVHFEVSSSPSLAQDQLINPMDILTR</sequence>
<dbReference type="SUPFAM" id="SSF51261">
    <property type="entry name" value="Duplicated hybrid motif"/>
    <property type="match status" value="1"/>
</dbReference>
<evidence type="ECO:0000313" key="7">
    <source>
        <dbReference type="Proteomes" id="UP000782705"/>
    </source>
</evidence>
<evidence type="ECO:0000256" key="3">
    <source>
        <dbReference type="SAM" id="MobiDB-lite"/>
    </source>
</evidence>
<reference evidence="6 7" key="1">
    <citation type="submission" date="2016-06" db="EMBL/GenBank/DDBJ databases">
        <title>Four novel species of enterococci isolated from chicken manure.</title>
        <authorList>
            <person name="Van Tyne D."/>
        </authorList>
    </citation>
    <scope>NUCLEOTIDE SEQUENCE [LARGE SCALE GENOMIC DNA]</scope>
    <source>
        <strain evidence="6 7">CU12B</strain>
    </source>
</reference>
<dbReference type="InterPro" id="IPR002901">
    <property type="entry name" value="MGlyc_endo_b_GlcNAc-like_dom"/>
</dbReference>
<dbReference type="Gene3D" id="4.10.80.30">
    <property type="entry name" value="DNA polymerase, domain 6"/>
    <property type="match status" value="1"/>
</dbReference>
<dbReference type="SMART" id="SM00047">
    <property type="entry name" value="LYZ2"/>
    <property type="match status" value="1"/>
</dbReference>
<feature type="compositionally biased region" description="Polar residues" evidence="3">
    <location>
        <begin position="166"/>
        <end position="181"/>
    </location>
</feature>
<feature type="compositionally biased region" description="Low complexity" evidence="3">
    <location>
        <begin position="49"/>
        <end position="62"/>
    </location>
</feature>
<dbReference type="Pfam" id="PF01551">
    <property type="entry name" value="Peptidase_M23"/>
    <property type="match status" value="1"/>
</dbReference>
<dbReference type="PRINTS" id="PR01217">
    <property type="entry name" value="PRICHEXTENSN"/>
</dbReference>
<evidence type="ECO:0000259" key="5">
    <source>
        <dbReference type="SMART" id="SM00047"/>
    </source>
</evidence>
<accession>A0ABQ6YYG7</accession>
<feature type="compositionally biased region" description="Basic and acidic residues" evidence="3">
    <location>
        <begin position="134"/>
        <end position="157"/>
    </location>
</feature>
<dbReference type="Gene3D" id="1.10.530.10">
    <property type="match status" value="1"/>
</dbReference>
<keyword evidence="4" id="KW-0732">Signal</keyword>
<feature type="compositionally biased region" description="Low complexity" evidence="3">
    <location>
        <begin position="182"/>
        <end position="195"/>
    </location>
</feature>
<evidence type="ECO:0000256" key="4">
    <source>
        <dbReference type="SAM" id="SignalP"/>
    </source>
</evidence>
<dbReference type="EMBL" id="MAEL01000042">
    <property type="protein sequence ID" value="KAF1303210.1"/>
    <property type="molecule type" value="Genomic_DNA"/>
</dbReference>
<feature type="signal peptide" evidence="4">
    <location>
        <begin position="1"/>
        <end position="25"/>
    </location>
</feature>
<dbReference type="InterPro" id="IPR011055">
    <property type="entry name" value="Dup_hybrid_motif"/>
</dbReference>
<feature type="region of interest" description="Disordered" evidence="3">
    <location>
        <begin position="27"/>
        <end position="209"/>
    </location>
</feature>
<protein>
    <recommendedName>
        <fullName evidence="5">Mannosyl-glycoprotein endo-beta-N-acetylglucosamidase-like domain-containing protein</fullName>
    </recommendedName>
</protein>
<keyword evidence="7" id="KW-1185">Reference proteome</keyword>
<feature type="compositionally biased region" description="Acidic residues" evidence="3">
    <location>
        <begin position="63"/>
        <end position="78"/>
    </location>
</feature>
<dbReference type="Proteomes" id="UP000782705">
    <property type="component" value="Unassembled WGS sequence"/>
</dbReference>
<evidence type="ECO:0000313" key="6">
    <source>
        <dbReference type="EMBL" id="KAF1303210.1"/>
    </source>
</evidence>
<feature type="compositionally biased region" description="Polar residues" evidence="3">
    <location>
        <begin position="33"/>
        <end position="44"/>
    </location>
</feature>
<comment type="similarity">
    <text evidence="1">Belongs to the glycosyl hydrolase 73 family.</text>
</comment>
<dbReference type="PANTHER" id="PTHR33308">
    <property type="entry name" value="PEPTIDOGLYCAN HYDROLASE FLGJ"/>
    <property type="match status" value="1"/>
</dbReference>
<name>A0ABQ6YYG7_9ENTE</name>
<feature type="domain" description="Mannosyl-glycoprotein endo-beta-N-acetylglucosamidase-like" evidence="5">
    <location>
        <begin position="206"/>
        <end position="366"/>
    </location>
</feature>
<evidence type="ECO:0000256" key="1">
    <source>
        <dbReference type="ARBA" id="ARBA00010266"/>
    </source>
</evidence>
<dbReference type="InterPro" id="IPR016047">
    <property type="entry name" value="M23ase_b-sheet_dom"/>
</dbReference>
<dbReference type="RefSeq" id="WP_161902226.1">
    <property type="nucleotide sequence ID" value="NZ_MAEL01000042.1"/>
</dbReference>
<dbReference type="Gene3D" id="2.70.70.10">
    <property type="entry name" value="Glucose Permease (Domain IIA)"/>
    <property type="match status" value="1"/>
</dbReference>
<dbReference type="Pfam" id="PF01832">
    <property type="entry name" value="Glucosaminidase"/>
    <property type="match status" value="1"/>
</dbReference>
<keyword evidence="2" id="KW-0378">Hydrolase</keyword>
<evidence type="ECO:0000256" key="2">
    <source>
        <dbReference type="ARBA" id="ARBA00022801"/>
    </source>
</evidence>
<feature type="chain" id="PRO_5046731102" description="Mannosyl-glycoprotein endo-beta-N-acetylglucosamidase-like domain-containing protein" evidence="4">
    <location>
        <begin position="26"/>
        <end position="504"/>
    </location>
</feature>
<dbReference type="CDD" id="cd12797">
    <property type="entry name" value="M23_peptidase"/>
    <property type="match status" value="1"/>
</dbReference>
<feature type="compositionally biased region" description="Low complexity" evidence="3">
    <location>
        <begin position="79"/>
        <end position="90"/>
    </location>
</feature>
<comment type="caution">
    <text evidence="6">The sequence shown here is derived from an EMBL/GenBank/DDBJ whole genome shotgun (WGS) entry which is preliminary data.</text>
</comment>
<gene>
    <name evidence="6" type="ORF">BAU17_08255</name>
</gene>
<dbReference type="InterPro" id="IPR051056">
    <property type="entry name" value="Glycosyl_Hydrolase_73"/>
</dbReference>
<dbReference type="PANTHER" id="PTHR33308:SF9">
    <property type="entry name" value="PEPTIDOGLYCAN HYDROLASE FLGJ"/>
    <property type="match status" value="1"/>
</dbReference>
<organism evidence="6 7">
    <name type="scientific">Candidatus Enterococcus willemsii</name>
    <dbReference type="NCBI Taxonomy" id="1857215"/>
    <lineage>
        <taxon>Bacteria</taxon>
        <taxon>Bacillati</taxon>
        <taxon>Bacillota</taxon>
        <taxon>Bacilli</taxon>
        <taxon>Lactobacillales</taxon>
        <taxon>Enterococcaceae</taxon>
        <taxon>Enterococcus</taxon>
    </lineage>
</organism>
<proteinExistence type="inferred from homology"/>